<feature type="domain" description="F-box" evidence="1">
    <location>
        <begin position="6"/>
        <end position="52"/>
    </location>
</feature>
<dbReference type="Proteomes" id="UP000008281">
    <property type="component" value="Unassembled WGS sequence"/>
</dbReference>
<sequence length="335" mass="39880">MDSPNPFPILRLPFLAIEEVFKAMNSFEIINFSMISKRTKSVTRQMTFYSKYSIRINASEMLEIWVAGPKYMTQCFYKFTTNQEINGEVVENTWNSRNELLVWKYSNNPVEEWKKLVKYVLEIFKKETIDLLLMTMDAFVNQNVSTTDFLKTNVKSVNECYLFQSVKENDINEHAAYLLKNIKITNAFSSYLHIKNDNFNGKIPKNLKELKIHYSQWIGYERLLEIDCKSVILEKNLITNKEWNMFFKKWIAMKTHLKLEYLEIDYRDIEKFRALVLHDIPHEVVDRRVKRTFKTRRNETQEISGGIDIKRIDGKTATLFVYRVFSTDRFAMSIH</sequence>
<dbReference type="InterPro" id="IPR001810">
    <property type="entry name" value="F-box_dom"/>
</dbReference>
<protein>
    <recommendedName>
        <fullName evidence="1">F-box domain-containing protein</fullName>
    </recommendedName>
</protein>
<name>E3NDF3_CAERE</name>
<dbReference type="InterPro" id="IPR012885">
    <property type="entry name" value="F-box_Sdz-33"/>
</dbReference>
<dbReference type="PANTHER" id="PTHR21503:SF8">
    <property type="entry name" value="F-BOX ASSOCIATED DOMAIN-CONTAINING PROTEIN-RELATED"/>
    <property type="match status" value="1"/>
</dbReference>
<reference evidence="2" key="1">
    <citation type="submission" date="2007-07" db="EMBL/GenBank/DDBJ databases">
        <title>PCAP assembly of the Caenorhabditis remanei genome.</title>
        <authorList>
            <consortium name="The Caenorhabditis remanei Sequencing Consortium"/>
            <person name="Wilson R.K."/>
        </authorList>
    </citation>
    <scope>NUCLEOTIDE SEQUENCE [LARGE SCALE GENOMIC DNA]</scope>
    <source>
        <strain evidence="2">PB4641</strain>
    </source>
</reference>
<accession>E3NDF3</accession>
<dbReference type="EMBL" id="DS268609">
    <property type="protein sequence ID" value="EFO93961.1"/>
    <property type="molecule type" value="Genomic_DNA"/>
</dbReference>
<dbReference type="FunCoup" id="E3NDF3">
    <property type="interactions" value="412"/>
</dbReference>
<evidence type="ECO:0000313" key="3">
    <source>
        <dbReference type="Proteomes" id="UP000008281"/>
    </source>
</evidence>
<organism evidence="3">
    <name type="scientific">Caenorhabditis remanei</name>
    <name type="common">Caenorhabditis vulgaris</name>
    <dbReference type="NCBI Taxonomy" id="31234"/>
    <lineage>
        <taxon>Eukaryota</taxon>
        <taxon>Metazoa</taxon>
        <taxon>Ecdysozoa</taxon>
        <taxon>Nematoda</taxon>
        <taxon>Chromadorea</taxon>
        <taxon>Rhabditida</taxon>
        <taxon>Rhabditina</taxon>
        <taxon>Rhabditomorpha</taxon>
        <taxon>Rhabditoidea</taxon>
        <taxon>Rhabditidae</taxon>
        <taxon>Peloderinae</taxon>
        <taxon>Caenorhabditis</taxon>
    </lineage>
</organism>
<dbReference type="PROSITE" id="PS50181">
    <property type="entry name" value="FBOX"/>
    <property type="match status" value="1"/>
</dbReference>
<proteinExistence type="predicted"/>
<dbReference type="eggNOG" id="ENOG502TJZU">
    <property type="taxonomic scope" value="Eukaryota"/>
</dbReference>
<dbReference type="Pfam" id="PF00646">
    <property type="entry name" value="F-box"/>
    <property type="match status" value="1"/>
</dbReference>
<evidence type="ECO:0000259" key="1">
    <source>
        <dbReference type="PROSITE" id="PS50181"/>
    </source>
</evidence>
<dbReference type="Pfam" id="PF07735">
    <property type="entry name" value="FBA_2"/>
    <property type="match status" value="1"/>
</dbReference>
<dbReference type="PANTHER" id="PTHR21503">
    <property type="entry name" value="F-BOX-CONTAINING HYPOTHETICAL PROTEIN C.ELEGANS"/>
    <property type="match status" value="1"/>
</dbReference>
<evidence type="ECO:0000313" key="2">
    <source>
        <dbReference type="EMBL" id="EFO93961.1"/>
    </source>
</evidence>
<dbReference type="InParanoid" id="E3NDF3"/>
<dbReference type="HOGENOM" id="CLU_028840_3_1_1"/>
<dbReference type="AlphaFoldDB" id="E3NDF3"/>
<gene>
    <name evidence="2" type="ORF">CRE_09789</name>
</gene>
<keyword evidence="3" id="KW-1185">Reference proteome</keyword>